<dbReference type="SUPFAM" id="SSF53300">
    <property type="entry name" value="vWA-like"/>
    <property type="match status" value="1"/>
</dbReference>
<dbReference type="Proteomes" id="UP000525336">
    <property type="component" value="Unassembled WGS sequence"/>
</dbReference>
<dbReference type="InterPro" id="IPR002035">
    <property type="entry name" value="VWF_A"/>
</dbReference>
<protein>
    <submittedName>
        <fullName evidence="2">Pilus assembly protein</fullName>
    </submittedName>
</protein>
<evidence type="ECO:0000313" key="2">
    <source>
        <dbReference type="EMBL" id="NOH36017.1"/>
    </source>
</evidence>
<reference evidence="2 3" key="1">
    <citation type="submission" date="2019-09" db="EMBL/GenBank/DDBJ databases">
        <title>Draft genome sequencing and comparative genomics of hatchery-associated Vibrios.</title>
        <authorList>
            <person name="Kehlet-Delgado H."/>
            <person name="Mueller R.S."/>
        </authorList>
    </citation>
    <scope>NUCLEOTIDE SEQUENCE [LARGE SCALE GENOMIC DNA]</scope>
    <source>
        <strain evidence="2 3">00-90-10</strain>
    </source>
</reference>
<dbReference type="PROSITE" id="PS50234">
    <property type="entry name" value="VWFA"/>
    <property type="match status" value="1"/>
</dbReference>
<dbReference type="AlphaFoldDB" id="A0A7Y3YSX2"/>
<dbReference type="RefSeq" id="WP_171369253.1">
    <property type="nucleotide sequence ID" value="NZ_VTXW01000033.1"/>
</dbReference>
<dbReference type="InterPro" id="IPR036465">
    <property type="entry name" value="vWFA_dom_sf"/>
</dbReference>
<comment type="caution">
    <text evidence="2">The sequence shown here is derived from an EMBL/GenBank/DDBJ whole genome shotgun (WGS) entry which is preliminary data.</text>
</comment>
<name>A0A7Y3YSX2_9VIBR</name>
<evidence type="ECO:0000313" key="3">
    <source>
        <dbReference type="Proteomes" id="UP000525336"/>
    </source>
</evidence>
<feature type="domain" description="VWFA" evidence="1">
    <location>
        <begin position="158"/>
        <end position="401"/>
    </location>
</feature>
<gene>
    <name evidence="2" type="ORF">F0245_22105</name>
</gene>
<proteinExistence type="predicted"/>
<dbReference type="EMBL" id="VTXW01000033">
    <property type="protein sequence ID" value="NOH36017.1"/>
    <property type="molecule type" value="Genomic_DNA"/>
</dbReference>
<dbReference type="Gene3D" id="3.40.50.410">
    <property type="entry name" value="von Willebrand factor, type A domain"/>
    <property type="match status" value="1"/>
</dbReference>
<sequence>MKKRSIYRQSGHASILFALLVPLLFGVFILASDGARAIQSKARIEDASEVAALAVAARDDKTPMSVENVDLVKRYIAEYMPDETGVKVLKIERLECEAIPMCVVGSKQGKPRYIQYSVTAESDHLSWFGASHKSAAMPKSWKTKGGATVRKFQGNSVDIMFAADFSGSMDSHWSGGHQKKYQDLIRILRKVTEELAKYNFNSQKYNNTIGISSFASFPKQHMGNGRVCETDNLEYDFFGLLVNYTRTVARMWNGRGCRLLPSYEANYYDVPLTSNFADFNDQVGRFYAKGGTASYQGVMSGARLLLNGRSNKRLLIVISDGMDNAPNHTMGLVNAGMCQSITNTLESRLAGNGKKVTSRLAFIGFDFNPKLNPALVKCVGKKNVFKAQSTNELLDQILELIVEEVGHLADAKRN</sequence>
<organism evidence="2 3">
    <name type="scientific">Vibrio chagasii</name>
    <dbReference type="NCBI Taxonomy" id="170679"/>
    <lineage>
        <taxon>Bacteria</taxon>
        <taxon>Pseudomonadati</taxon>
        <taxon>Pseudomonadota</taxon>
        <taxon>Gammaproteobacteria</taxon>
        <taxon>Vibrionales</taxon>
        <taxon>Vibrionaceae</taxon>
        <taxon>Vibrio</taxon>
    </lineage>
</organism>
<accession>A0A7Y3YSX2</accession>
<evidence type="ECO:0000259" key="1">
    <source>
        <dbReference type="PROSITE" id="PS50234"/>
    </source>
</evidence>